<dbReference type="InterPro" id="IPR002347">
    <property type="entry name" value="SDR_fam"/>
</dbReference>
<dbReference type="Pfam" id="PF00106">
    <property type="entry name" value="adh_short"/>
    <property type="match status" value="1"/>
</dbReference>
<dbReference type="PANTHER" id="PTHR43976:SF16">
    <property type="entry name" value="SHORT-CHAIN DEHYDROGENASE_REDUCTASE FAMILY PROTEIN"/>
    <property type="match status" value="1"/>
</dbReference>
<dbReference type="PANTHER" id="PTHR43976">
    <property type="entry name" value="SHORT CHAIN DEHYDROGENASE"/>
    <property type="match status" value="1"/>
</dbReference>
<evidence type="ECO:0000256" key="3">
    <source>
        <dbReference type="RuleBase" id="RU000363"/>
    </source>
</evidence>
<accession>A0A4Z1ADN1</accession>
<evidence type="ECO:0000256" key="2">
    <source>
        <dbReference type="ARBA" id="ARBA00023002"/>
    </source>
</evidence>
<dbReference type="AlphaFoldDB" id="A0A4Z1ADN1"/>
<dbReference type="OrthoDB" id="9775296at2"/>
<reference evidence="4" key="1">
    <citation type="journal article" date="2019" name="PLoS Negl. Trop. Dis.">
        <title>Revisiting the worldwide diversity of Leptospira species in the environment.</title>
        <authorList>
            <person name="Vincent A.T."/>
            <person name="Schiettekatte O."/>
            <person name="Bourhy P."/>
            <person name="Veyrier F.J."/>
            <person name="Picardeau M."/>
        </authorList>
    </citation>
    <scope>NUCLEOTIDE SEQUENCE [LARGE SCALE GENOMIC DNA]</scope>
    <source>
        <strain evidence="4">201702422</strain>
    </source>
</reference>
<dbReference type="InterPro" id="IPR051911">
    <property type="entry name" value="SDR_oxidoreductase"/>
</dbReference>
<gene>
    <name evidence="4" type="ORF">EHQ69_12170</name>
</gene>
<evidence type="ECO:0000313" key="4">
    <source>
        <dbReference type="EMBL" id="TGL90674.1"/>
    </source>
</evidence>
<evidence type="ECO:0000313" key="5">
    <source>
        <dbReference type="Proteomes" id="UP000298263"/>
    </source>
</evidence>
<dbReference type="EMBL" id="RQGP01000022">
    <property type="protein sequence ID" value="TGL90674.1"/>
    <property type="molecule type" value="Genomic_DNA"/>
</dbReference>
<dbReference type="PRINTS" id="PR00081">
    <property type="entry name" value="GDHRDH"/>
</dbReference>
<comment type="caution">
    <text evidence="4">The sequence shown here is derived from an EMBL/GenBank/DDBJ whole genome shotgun (WGS) entry which is preliminary data.</text>
</comment>
<dbReference type="RefSeq" id="WP_135583713.1">
    <property type="nucleotide sequence ID" value="NZ_RQGO01000005.1"/>
</dbReference>
<name>A0A4Z1ADN1_9LEPT</name>
<keyword evidence="2" id="KW-0560">Oxidoreductase</keyword>
<sequence length="267" mass="29572">MKQTILVTGASSGIGLLIANKLHKDGHTVVGTSRNPKNHSSQVPFKMIELDITSDSSIESFGKRLFNEIPKLDVLINNAGYLVAGLAEETSVDLGKQQFETNFWGTVKITNQLLPYFRKQRSGKIITVGSFLGLIGLPNVAYYAASKHALEGYFKVLRFELRDFNIQVSMVEPMSFQTNIGNNAVRSDLQIEDYDVLRKQTAAFSKNAFSNSPTPEPVVKTVVGVIGEKDPKFNFPVGPSASFILTMQHYAYKLFEGAIFKQLRSAK</sequence>
<comment type="similarity">
    <text evidence="1 3">Belongs to the short-chain dehydrogenases/reductases (SDR) family.</text>
</comment>
<evidence type="ECO:0000256" key="1">
    <source>
        <dbReference type="ARBA" id="ARBA00006484"/>
    </source>
</evidence>
<dbReference type="GO" id="GO:0016491">
    <property type="term" value="F:oxidoreductase activity"/>
    <property type="evidence" value="ECO:0007669"/>
    <property type="project" value="UniProtKB-KW"/>
</dbReference>
<dbReference type="InterPro" id="IPR020904">
    <property type="entry name" value="Sc_DH/Rdtase_CS"/>
</dbReference>
<dbReference type="SUPFAM" id="SSF51735">
    <property type="entry name" value="NAD(P)-binding Rossmann-fold domains"/>
    <property type="match status" value="1"/>
</dbReference>
<protein>
    <submittedName>
        <fullName evidence="4">SDR family NAD(P)-dependent oxidoreductase</fullName>
    </submittedName>
</protein>
<proteinExistence type="inferred from homology"/>
<dbReference type="PROSITE" id="PS00061">
    <property type="entry name" value="ADH_SHORT"/>
    <property type="match status" value="1"/>
</dbReference>
<dbReference type="InterPro" id="IPR036291">
    <property type="entry name" value="NAD(P)-bd_dom_sf"/>
</dbReference>
<dbReference type="Proteomes" id="UP000298263">
    <property type="component" value="Unassembled WGS sequence"/>
</dbReference>
<dbReference type="Gene3D" id="3.40.50.720">
    <property type="entry name" value="NAD(P)-binding Rossmann-like Domain"/>
    <property type="match status" value="1"/>
</dbReference>
<dbReference type="PRINTS" id="PR00080">
    <property type="entry name" value="SDRFAMILY"/>
</dbReference>
<organism evidence="4 5">
    <name type="scientific">Leptospira congkakensis</name>
    <dbReference type="NCBI Taxonomy" id="2484932"/>
    <lineage>
        <taxon>Bacteria</taxon>
        <taxon>Pseudomonadati</taxon>
        <taxon>Spirochaetota</taxon>
        <taxon>Spirochaetia</taxon>
        <taxon>Leptospirales</taxon>
        <taxon>Leptospiraceae</taxon>
        <taxon>Leptospira</taxon>
    </lineage>
</organism>
<keyword evidence="5" id="KW-1185">Reference proteome</keyword>
<dbReference type="CDD" id="cd05374">
    <property type="entry name" value="17beta-HSD-like_SDR_c"/>
    <property type="match status" value="1"/>
</dbReference>